<dbReference type="EMBL" id="CAOQHR010000006">
    <property type="protein sequence ID" value="CAI6335999.1"/>
    <property type="molecule type" value="Genomic_DNA"/>
</dbReference>
<dbReference type="InterPro" id="IPR008927">
    <property type="entry name" value="6-PGluconate_DH-like_C_sf"/>
</dbReference>
<dbReference type="Gene3D" id="3.40.50.720">
    <property type="entry name" value="NAD(P)-binding Rossmann-like Domain"/>
    <property type="match status" value="1"/>
</dbReference>
<evidence type="ECO:0000313" key="3">
    <source>
        <dbReference type="EMBL" id="CAI6335999.1"/>
    </source>
</evidence>
<dbReference type="Pfam" id="PF09130">
    <property type="entry name" value="DUF1932"/>
    <property type="match status" value="1"/>
</dbReference>
<name>A0A9W4UIL2_9PLEO</name>
<reference evidence="3" key="1">
    <citation type="submission" date="2023-01" db="EMBL/GenBank/DDBJ databases">
        <authorList>
            <person name="Van Ghelder C."/>
            <person name="Rancurel C."/>
        </authorList>
    </citation>
    <scope>NUCLEOTIDE SEQUENCE</scope>
    <source>
        <strain evidence="3">CNCM I-4278</strain>
    </source>
</reference>
<feature type="domain" description="Phosphogluconate dehydrogenase NAD-binding putative C-terminal" evidence="2">
    <location>
        <begin position="220"/>
        <end position="273"/>
    </location>
</feature>
<dbReference type="GO" id="GO:0050661">
    <property type="term" value="F:NADP binding"/>
    <property type="evidence" value="ECO:0007669"/>
    <property type="project" value="InterPro"/>
</dbReference>
<evidence type="ECO:0000259" key="2">
    <source>
        <dbReference type="Pfam" id="PF09130"/>
    </source>
</evidence>
<accession>A0A9W4UIL2</accession>
<dbReference type="Proteomes" id="UP001152607">
    <property type="component" value="Unassembled WGS sequence"/>
</dbReference>
<dbReference type="InterPro" id="IPR015814">
    <property type="entry name" value="Pgluconate_DH_NAD-bd_C"/>
</dbReference>
<sequence>MSTPPLATIAIISIGQMGLGIARLLRAHSYRIITNITDRSPATLERAKSASIELFPTDASLVREADYILSIVPPRDAVTTAQRIISVFQEEGAEARKGKKEPLYYLELNAIAPRTVRTIGQLFHKQADEVRFVDGGIIGGPPSVSEEAEGGGAGSWTCPGIPLSGPYPLTSAPISGSHLASTLHSRYLNDAIGTASALKCSFAALSKGFAALSLQAYSTAASVGVLPHLQEYLDEYGGLGVRTRAERGVTGCPGKAYRWVEEMRQIGICFGEEVCVLLLSLSFPICSRPFWEN</sequence>
<evidence type="ECO:0000313" key="4">
    <source>
        <dbReference type="Proteomes" id="UP001152607"/>
    </source>
</evidence>
<evidence type="ECO:0008006" key="5">
    <source>
        <dbReference type="Google" id="ProtNLM"/>
    </source>
</evidence>
<dbReference type="Gene3D" id="1.10.1040.10">
    <property type="entry name" value="N-(1-d-carboxylethyl)-l-norvaline Dehydrogenase, domain 2"/>
    <property type="match status" value="1"/>
</dbReference>
<keyword evidence="4" id="KW-1185">Reference proteome</keyword>
<dbReference type="Pfam" id="PF03446">
    <property type="entry name" value="NAD_binding_2"/>
    <property type="match status" value="1"/>
</dbReference>
<dbReference type="SUPFAM" id="SSF48179">
    <property type="entry name" value="6-phosphogluconate dehydrogenase C-terminal domain-like"/>
    <property type="match status" value="1"/>
</dbReference>
<dbReference type="SUPFAM" id="SSF51735">
    <property type="entry name" value="NAD(P)-binding Rossmann-fold domains"/>
    <property type="match status" value="1"/>
</dbReference>
<proteinExistence type="predicted"/>
<protein>
    <recommendedName>
        <fullName evidence="5">6-phosphogluconate dehydrogenase C-terminal domain-like protein</fullName>
    </recommendedName>
</protein>
<dbReference type="AlphaFoldDB" id="A0A9W4UIL2"/>
<dbReference type="InterPro" id="IPR013328">
    <property type="entry name" value="6PGD_dom2"/>
</dbReference>
<evidence type="ECO:0000259" key="1">
    <source>
        <dbReference type="Pfam" id="PF03446"/>
    </source>
</evidence>
<organism evidence="3 4">
    <name type="scientific">Periconia digitata</name>
    <dbReference type="NCBI Taxonomy" id="1303443"/>
    <lineage>
        <taxon>Eukaryota</taxon>
        <taxon>Fungi</taxon>
        <taxon>Dikarya</taxon>
        <taxon>Ascomycota</taxon>
        <taxon>Pezizomycotina</taxon>
        <taxon>Dothideomycetes</taxon>
        <taxon>Pleosporomycetidae</taxon>
        <taxon>Pleosporales</taxon>
        <taxon>Massarineae</taxon>
        <taxon>Periconiaceae</taxon>
        <taxon>Periconia</taxon>
    </lineage>
</organism>
<comment type="caution">
    <text evidence="3">The sequence shown here is derived from an EMBL/GenBank/DDBJ whole genome shotgun (WGS) entry which is preliminary data.</text>
</comment>
<dbReference type="OrthoDB" id="9988102at2759"/>
<dbReference type="InterPro" id="IPR006115">
    <property type="entry name" value="6PGDH_NADP-bd"/>
</dbReference>
<dbReference type="InterPro" id="IPR036291">
    <property type="entry name" value="NAD(P)-bd_dom_sf"/>
</dbReference>
<feature type="domain" description="6-phosphogluconate dehydrogenase NADP-binding" evidence="1">
    <location>
        <begin position="8"/>
        <end position="142"/>
    </location>
</feature>
<gene>
    <name evidence="3" type="ORF">PDIGIT_LOCUS9088</name>
</gene>